<accession>A0A4R8QFH4</accession>
<keyword evidence="4" id="KW-1185">Reference proteome</keyword>
<dbReference type="Proteomes" id="UP000295083">
    <property type="component" value="Unassembled WGS sequence"/>
</dbReference>
<protein>
    <submittedName>
        <fullName evidence="3">Uncharacterized protein</fullName>
    </submittedName>
</protein>
<gene>
    <name evidence="3" type="ORF">C8035_v008036</name>
</gene>
<proteinExistence type="predicted"/>
<evidence type="ECO:0000313" key="3">
    <source>
        <dbReference type="EMBL" id="TDZ37571.1"/>
    </source>
</evidence>
<dbReference type="AlphaFoldDB" id="A0A4R8QFH4"/>
<evidence type="ECO:0000256" key="1">
    <source>
        <dbReference type="SAM" id="MobiDB-lite"/>
    </source>
</evidence>
<sequence length="174" mass="19105">MVLAARGDVALGLRLAESEQAASEWHLACHSANQQSKMGMHGMGKVFWGRAKTGFQRSMGLRQKSIFESWAFMEAFLVCGFLAGGLLTQRQPVKRGGKQAQKRGQGGEKDRELKHRWNGNRRSIDPSTASKRSKIPLAVSKANKVDSHRPPQVIVSESNTVSSTALFASSQPDR</sequence>
<keyword evidence="2" id="KW-1133">Transmembrane helix</keyword>
<name>A0A4R8QFH4_9PEZI</name>
<feature type="transmembrane region" description="Helical" evidence="2">
    <location>
        <begin position="69"/>
        <end position="88"/>
    </location>
</feature>
<reference evidence="3 4" key="1">
    <citation type="submission" date="2018-11" db="EMBL/GenBank/DDBJ databases">
        <title>Genome sequence and assembly of Colletotrichum spinosum.</title>
        <authorList>
            <person name="Gan P."/>
            <person name="Shirasu K."/>
        </authorList>
    </citation>
    <scope>NUCLEOTIDE SEQUENCE [LARGE SCALE GENOMIC DNA]</scope>
    <source>
        <strain evidence="3 4">CBS 515.97</strain>
    </source>
</reference>
<evidence type="ECO:0000256" key="2">
    <source>
        <dbReference type="SAM" id="Phobius"/>
    </source>
</evidence>
<evidence type="ECO:0000313" key="4">
    <source>
        <dbReference type="Proteomes" id="UP000295083"/>
    </source>
</evidence>
<keyword evidence="2" id="KW-0812">Transmembrane</keyword>
<comment type="caution">
    <text evidence="3">The sequence shown here is derived from an EMBL/GenBank/DDBJ whole genome shotgun (WGS) entry which is preliminary data.</text>
</comment>
<feature type="region of interest" description="Disordered" evidence="1">
    <location>
        <begin position="92"/>
        <end position="158"/>
    </location>
</feature>
<feature type="compositionally biased region" description="Basic and acidic residues" evidence="1">
    <location>
        <begin position="105"/>
        <end position="115"/>
    </location>
</feature>
<dbReference type="EMBL" id="QAPG01000022">
    <property type="protein sequence ID" value="TDZ37571.1"/>
    <property type="molecule type" value="Genomic_DNA"/>
</dbReference>
<keyword evidence="2" id="KW-0472">Membrane</keyword>
<organism evidence="3 4">
    <name type="scientific">Colletotrichum spinosum</name>
    <dbReference type="NCBI Taxonomy" id="1347390"/>
    <lineage>
        <taxon>Eukaryota</taxon>
        <taxon>Fungi</taxon>
        <taxon>Dikarya</taxon>
        <taxon>Ascomycota</taxon>
        <taxon>Pezizomycotina</taxon>
        <taxon>Sordariomycetes</taxon>
        <taxon>Hypocreomycetidae</taxon>
        <taxon>Glomerellales</taxon>
        <taxon>Glomerellaceae</taxon>
        <taxon>Colletotrichum</taxon>
        <taxon>Colletotrichum orbiculare species complex</taxon>
    </lineage>
</organism>
<feature type="compositionally biased region" description="Basic residues" evidence="1">
    <location>
        <begin position="92"/>
        <end position="101"/>
    </location>
</feature>